<dbReference type="KEGG" id="cep:Cri9333_0344"/>
<name>K9VVX5_9CYAN</name>
<sequence length="36" mass="4104">MIDPQALDLSILPWLPLNAKSAFPRQPSIYFAINFD</sequence>
<gene>
    <name evidence="1" type="ORF">Cri9333_0344</name>
</gene>
<accession>K9VVX5</accession>
<dbReference type="AlphaFoldDB" id="K9VVX5"/>
<dbReference type="STRING" id="1173022.Cri9333_0344"/>
<evidence type="ECO:0000313" key="2">
    <source>
        <dbReference type="Proteomes" id="UP000010472"/>
    </source>
</evidence>
<dbReference type="Proteomes" id="UP000010472">
    <property type="component" value="Chromosome"/>
</dbReference>
<organism evidence="1 2">
    <name type="scientific">Crinalium epipsammum PCC 9333</name>
    <dbReference type="NCBI Taxonomy" id="1173022"/>
    <lineage>
        <taxon>Bacteria</taxon>
        <taxon>Bacillati</taxon>
        <taxon>Cyanobacteriota</taxon>
        <taxon>Cyanophyceae</taxon>
        <taxon>Gomontiellales</taxon>
        <taxon>Gomontiellaceae</taxon>
        <taxon>Crinalium</taxon>
    </lineage>
</organism>
<evidence type="ECO:0000313" key="1">
    <source>
        <dbReference type="EMBL" id="AFZ11325.1"/>
    </source>
</evidence>
<reference evidence="1 2" key="1">
    <citation type="submission" date="2012-06" db="EMBL/GenBank/DDBJ databases">
        <title>Finished chromosome of genome of Crinalium epipsammum PCC 9333.</title>
        <authorList>
            <consortium name="US DOE Joint Genome Institute"/>
            <person name="Gugger M."/>
            <person name="Coursin T."/>
            <person name="Rippka R."/>
            <person name="Tandeau De Marsac N."/>
            <person name="Huntemann M."/>
            <person name="Wei C.-L."/>
            <person name="Han J."/>
            <person name="Detter J.C."/>
            <person name="Han C."/>
            <person name="Tapia R."/>
            <person name="Davenport K."/>
            <person name="Daligault H."/>
            <person name="Erkkila T."/>
            <person name="Gu W."/>
            <person name="Munk A.C.C."/>
            <person name="Teshima H."/>
            <person name="Xu Y."/>
            <person name="Chain P."/>
            <person name="Chen A."/>
            <person name="Krypides N."/>
            <person name="Mavromatis K."/>
            <person name="Markowitz V."/>
            <person name="Szeto E."/>
            <person name="Ivanova N."/>
            <person name="Mikhailova N."/>
            <person name="Ovchinnikova G."/>
            <person name="Pagani I."/>
            <person name="Pati A."/>
            <person name="Goodwin L."/>
            <person name="Peters L."/>
            <person name="Pitluck S."/>
            <person name="Woyke T."/>
            <person name="Kerfeld C."/>
        </authorList>
    </citation>
    <scope>NUCLEOTIDE SEQUENCE [LARGE SCALE GENOMIC DNA]</scope>
    <source>
        <strain evidence="1 2">PCC 9333</strain>
    </source>
</reference>
<dbReference type="HOGENOM" id="CLU_3355688_0_0_3"/>
<proteinExistence type="predicted"/>
<protein>
    <submittedName>
        <fullName evidence="1">Uncharacterized protein</fullName>
    </submittedName>
</protein>
<dbReference type="EMBL" id="CP003620">
    <property type="protein sequence ID" value="AFZ11325.1"/>
    <property type="molecule type" value="Genomic_DNA"/>
</dbReference>
<keyword evidence="2" id="KW-1185">Reference proteome</keyword>